<name>A0A6F9DVG5_9ASCI</name>
<feature type="transmembrane region" description="Helical" evidence="7">
    <location>
        <begin position="80"/>
        <end position="97"/>
    </location>
</feature>
<gene>
    <name evidence="8" type="primary">Tmem107</name>
</gene>
<evidence type="ECO:0000256" key="4">
    <source>
        <dbReference type="ARBA" id="ARBA00022794"/>
    </source>
</evidence>
<evidence type="ECO:0000256" key="6">
    <source>
        <dbReference type="ARBA" id="ARBA00023136"/>
    </source>
</evidence>
<evidence type="ECO:0000313" key="8">
    <source>
        <dbReference type="EMBL" id="CAB3267028.1"/>
    </source>
</evidence>
<feature type="transmembrane region" description="Helical" evidence="7">
    <location>
        <begin position="12"/>
        <end position="33"/>
    </location>
</feature>
<dbReference type="AlphaFoldDB" id="A0A6F9DVG5"/>
<dbReference type="GO" id="GO:1904491">
    <property type="term" value="P:protein localization to ciliary transition zone"/>
    <property type="evidence" value="ECO:0007669"/>
    <property type="project" value="TreeGrafter"/>
</dbReference>
<reference evidence="8" key="1">
    <citation type="submission" date="2020-04" db="EMBL/GenBank/DDBJ databases">
        <authorList>
            <person name="Neveu A P."/>
        </authorList>
    </citation>
    <scope>NUCLEOTIDE SEQUENCE</scope>
    <source>
        <tissue evidence="8">Whole embryo</tissue>
    </source>
</reference>
<keyword evidence="5 7" id="KW-1133">Transmembrane helix</keyword>
<dbReference type="Pfam" id="PF14995">
    <property type="entry name" value="TMEM107"/>
    <property type="match status" value="1"/>
</dbReference>
<accession>A0A6F9DVG5</accession>
<keyword evidence="4" id="KW-0970">Cilium biogenesis/degradation</keyword>
<dbReference type="GO" id="GO:1905515">
    <property type="term" value="P:non-motile cilium assembly"/>
    <property type="evidence" value="ECO:0007669"/>
    <property type="project" value="TreeGrafter"/>
</dbReference>
<evidence type="ECO:0000256" key="1">
    <source>
        <dbReference type="ARBA" id="ARBA00004141"/>
    </source>
</evidence>
<feature type="transmembrane region" description="Helical" evidence="7">
    <location>
        <begin position="53"/>
        <end position="73"/>
    </location>
</feature>
<dbReference type="EMBL" id="LR791166">
    <property type="protein sequence ID" value="CAB3267028.1"/>
    <property type="molecule type" value="mRNA"/>
</dbReference>
<keyword evidence="6 7" id="KW-0472">Membrane</keyword>
<dbReference type="GO" id="GO:0016020">
    <property type="term" value="C:membrane"/>
    <property type="evidence" value="ECO:0007669"/>
    <property type="project" value="UniProtKB-SubCell"/>
</dbReference>
<evidence type="ECO:0000256" key="3">
    <source>
        <dbReference type="ARBA" id="ARBA00022692"/>
    </source>
</evidence>
<evidence type="ECO:0000256" key="5">
    <source>
        <dbReference type="ARBA" id="ARBA00022989"/>
    </source>
</evidence>
<evidence type="ECO:0000256" key="2">
    <source>
        <dbReference type="ARBA" id="ARBA00015652"/>
    </source>
</evidence>
<dbReference type="PANTHER" id="PTHR34341:SF1">
    <property type="entry name" value="TRANSMEMBRANE PROTEIN 107"/>
    <property type="match status" value="1"/>
</dbReference>
<organism evidence="8">
    <name type="scientific">Phallusia mammillata</name>
    <dbReference type="NCBI Taxonomy" id="59560"/>
    <lineage>
        <taxon>Eukaryota</taxon>
        <taxon>Metazoa</taxon>
        <taxon>Chordata</taxon>
        <taxon>Tunicata</taxon>
        <taxon>Ascidiacea</taxon>
        <taxon>Phlebobranchia</taxon>
        <taxon>Ascidiidae</taxon>
        <taxon>Phallusia</taxon>
    </lineage>
</organism>
<protein>
    <recommendedName>
        <fullName evidence="2">Transmembrane protein 107</fullName>
    </recommendedName>
</protein>
<dbReference type="InterPro" id="IPR029248">
    <property type="entry name" value="TMEM107"/>
</dbReference>
<dbReference type="GO" id="GO:0036038">
    <property type="term" value="C:MKS complex"/>
    <property type="evidence" value="ECO:0007669"/>
    <property type="project" value="TreeGrafter"/>
</dbReference>
<proteinExistence type="evidence at transcript level"/>
<keyword evidence="3 7" id="KW-0812">Transmembrane</keyword>
<dbReference type="PANTHER" id="PTHR34341">
    <property type="entry name" value="TRANSMEMBRANE PROTEIN 107"/>
    <property type="match status" value="1"/>
</dbReference>
<comment type="subcellular location">
    <subcellularLocation>
        <location evidence="1">Membrane</location>
        <topology evidence="1">Multi-pass membrane protein</topology>
    </subcellularLocation>
</comment>
<sequence length="121" mass="13499">MKVIRGLVPARFLVMMSHLIIVITIFISLDSTVTACLPASSLDAQFSSERTTLIVALSLTLVMFLIELVGFIIGFSMFNASQSLLCILYFFIIKLYFKQGCATFVTVGPKTIIMMRSWAFI</sequence>
<evidence type="ECO:0000256" key="7">
    <source>
        <dbReference type="SAM" id="Phobius"/>
    </source>
</evidence>